<gene>
    <name evidence="6" type="ORF">D915_011034</name>
</gene>
<dbReference type="Pfam" id="PF00431">
    <property type="entry name" value="CUB"/>
    <property type="match status" value="2"/>
</dbReference>
<dbReference type="InterPro" id="IPR000859">
    <property type="entry name" value="CUB_dom"/>
</dbReference>
<dbReference type="SMART" id="SM00042">
    <property type="entry name" value="CUB"/>
    <property type="match status" value="1"/>
</dbReference>
<dbReference type="AlphaFoldDB" id="A0A4E0QXJ7"/>
<feature type="chain" id="PRO_5020032915" description="CUB domain-containing protein" evidence="4">
    <location>
        <begin position="23"/>
        <end position="303"/>
    </location>
</feature>
<keyword evidence="4" id="KW-0732">Signal</keyword>
<protein>
    <recommendedName>
        <fullName evidence="5">CUB domain-containing protein</fullName>
    </recommendedName>
</protein>
<dbReference type="PANTHER" id="PTHR24251">
    <property type="entry name" value="OVOCHYMASE-RELATED"/>
    <property type="match status" value="1"/>
</dbReference>
<feature type="domain" description="CUB" evidence="5">
    <location>
        <begin position="29"/>
        <end position="142"/>
    </location>
</feature>
<feature type="domain" description="CUB" evidence="5">
    <location>
        <begin position="152"/>
        <end position="267"/>
    </location>
</feature>
<feature type="signal peptide" evidence="4">
    <location>
        <begin position="1"/>
        <end position="22"/>
    </location>
</feature>
<evidence type="ECO:0000256" key="2">
    <source>
        <dbReference type="ARBA" id="ARBA00023157"/>
    </source>
</evidence>
<keyword evidence="1" id="KW-0677">Repeat</keyword>
<sequence length="303" mass="33371">MALKTGSYLFYALSILFSFVNAQPPVANCGNQSLHLRDGQNTFTIPERDGPRECVYNLTSENDTIINFIFVTMSIGTKDGKCDQDYITVGDSENDLPHPRYIACGRDGPKLEFYSTGNRMTVKLVVKSQLDKVSVSAVAIPIHIRRNVLPECGNHVIHIGTGRTEFIFPPTGISLRRETSCGYFLVGNNSGDGNMTFRFQSLNIPNKDKCNSDFVNVVNEEDFVLARLCGTTTPSNNITAAGNALTIEVQVRTNPANSLFKGYIYHESSKPIHETSTSAPILTTVGTTSAQTGEYTLVFFRFP</sequence>
<dbReference type="Proteomes" id="UP000230066">
    <property type="component" value="Unassembled WGS sequence"/>
</dbReference>
<keyword evidence="7" id="KW-1185">Reference proteome</keyword>
<dbReference type="InterPro" id="IPR035914">
    <property type="entry name" value="Sperma_CUB_dom_sf"/>
</dbReference>
<keyword evidence="2" id="KW-1015">Disulfide bond</keyword>
<organism evidence="6 7">
    <name type="scientific">Fasciola hepatica</name>
    <name type="common">Liver fluke</name>
    <dbReference type="NCBI Taxonomy" id="6192"/>
    <lineage>
        <taxon>Eukaryota</taxon>
        <taxon>Metazoa</taxon>
        <taxon>Spiralia</taxon>
        <taxon>Lophotrochozoa</taxon>
        <taxon>Platyhelminthes</taxon>
        <taxon>Trematoda</taxon>
        <taxon>Digenea</taxon>
        <taxon>Plagiorchiida</taxon>
        <taxon>Echinostomata</taxon>
        <taxon>Echinostomatoidea</taxon>
        <taxon>Fasciolidae</taxon>
        <taxon>Fasciola</taxon>
    </lineage>
</organism>
<dbReference type="PANTHER" id="PTHR24251:SF30">
    <property type="entry name" value="MEMBRANE FRIZZLED-RELATED PROTEIN"/>
    <property type="match status" value="1"/>
</dbReference>
<comment type="caution">
    <text evidence="6">The sequence shown here is derived from an EMBL/GenBank/DDBJ whole genome shotgun (WGS) entry which is preliminary data.</text>
</comment>
<dbReference type="PROSITE" id="PS01180">
    <property type="entry name" value="CUB"/>
    <property type="match status" value="2"/>
</dbReference>
<evidence type="ECO:0000313" key="6">
    <source>
        <dbReference type="EMBL" id="THD18066.1"/>
    </source>
</evidence>
<evidence type="ECO:0000256" key="4">
    <source>
        <dbReference type="SAM" id="SignalP"/>
    </source>
</evidence>
<dbReference type="SUPFAM" id="SSF49854">
    <property type="entry name" value="Spermadhesin, CUB domain"/>
    <property type="match status" value="2"/>
</dbReference>
<evidence type="ECO:0000313" key="7">
    <source>
        <dbReference type="Proteomes" id="UP000230066"/>
    </source>
</evidence>
<accession>A0A4E0QXJ7</accession>
<evidence type="ECO:0000256" key="3">
    <source>
        <dbReference type="PROSITE-ProRule" id="PRU00059"/>
    </source>
</evidence>
<proteinExistence type="predicted"/>
<name>A0A4E0QXJ7_FASHE</name>
<dbReference type="EMBL" id="JXXN02016853">
    <property type="protein sequence ID" value="THD18066.1"/>
    <property type="molecule type" value="Genomic_DNA"/>
</dbReference>
<evidence type="ECO:0000256" key="1">
    <source>
        <dbReference type="ARBA" id="ARBA00022737"/>
    </source>
</evidence>
<reference evidence="6" key="1">
    <citation type="submission" date="2019-03" db="EMBL/GenBank/DDBJ databases">
        <title>Improved annotation for the trematode Fasciola hepatica.</title>
        <authorList>
            <person name="Choi Y.-J."/>
            <person name="Martin J."/>
            <person name="Mitreva M."/>
        </authorList>
    </citation>
    <scope>NUCLEOTIDE SEQUENCE [LARGE SCALE GENOMIC DNA]</scope>
</reference>
<comment type="caution">
    <text evidence="3">Lacks conserved residue(s) required for the propagation of feature annotation.</text>
</comment>
<evidence type="ECO:0000259" key="5">
    <source>
        <dbReference type="PROSITE" id="PS01180"/>
    </source>
</evidence>
<dbReference type="Gene3D" id="2.60.120.290">
    <property type="entry name" value="Spermadhesin, CUB domain"/>
    <property type="match status" value="2"/>
</dbReference>